<keyword evidence="1" id="KW-0812">Transmembrane</keyword>
<gene>
    <name evidence="2" type="ORF">CEUSTIGMA_g8179.t1</name>
</gene>
<evidence type="ECO:0000313" key="3">
    <source>
        <dbReference type="Proteomes" id="UP000232323"/>
    </source>
</evidence>
<feature type="transmembrane region" description="Helical" evidence="1">
    <location>
        <begin position="178"/>
        <end position="201"/>
    </location>
</feature>
<evidence type="ECO:0000256" key="1">
    <source>
        <dbReference type="SAM" id="Phobius"/>
    </source>
</evidence>
<evidence type="ECO:0000313" key="2">
    <source>
        <dbReference type="EMBL" id="GAX80744.1"/>
    </source>
</evidence>
<sequence length="375" mass="40526">MSLKHLSLNRTCVTSRHPHTHLTSKSVSYRLKSLPDNSENIPSTSGRLEDPFISAAVRLQKLVRSCGSPEDEIVDLVITNESPDAKLQYSLTVAAIVATMSIVISTLCSKDPWGGMSWSLDTAKWMAVGGLCAIPLVAWRAWSWSAPAYKAMPVMEDIHLTQLQVTRPYLMGVSRGQAALIMVLETLPLILLMLPAAQGVFEASSSMYSHLLHPNVFEDLGATSETVPHSNLFLIHALGLSVTAGLSALGKALELSMDIEEFEVVNAAVDNADRYYRVTAMDMTSRGTDAEHAAAAFKAVAKVYLMTRSKLSVVAGALCFIDVTYLGALWFLSGNLAVPLVVALTANWVDVNYLYESLYVKDKVAKGSGSGSSKA</sequence>
<keyword evidence="1" id="KW-0472">Membrane</keyword>
<keyword evidence="3" id="KW-1185">Reference proteome</keyword>
<feature type="transmembrane region" description="Helical" evidence="1">
    <location>
        <begin position="87"/>
        <end position="105"/>
    </location>
</feature>
<dbReference type="AlphaFoldDB" id="A0A250XCD6"/>
<organism evidence="2 3">
    <name type="scientific">Chlamydomonas eustigma</name>
    <dbReference type="NCBI Taxonomy" id="1157962"/>
    <lineage>
        <taxon>Eukaryota</taxon>
        <taxon>Viridiplantae</taxon>
        <taxon>Chlorophyta</taxon>
        <taxon>core chlorophytes</taxon>
        <taxon>Chlorophyceae</taxon>
        <taxon>CS clade</taxon>
        <taxon>Chlamydomonadales</taxon>
        <taxon>Chlamydomonadaceae</taxon>
        <taxon>Chlamydomonas</taxon>
    </lineage>
</organism>
<proteinExistence type="predicted"/>
<dbReference type="OrthoDB" id="539085at2759"/>
<dbReference type="Proteomes" id="UP000232323">
    <property type="component" value="Unassembled WGS sequence"/>
</dbReference>
<dbReference type="EMBL" id="BEGY01000056">
    <property type="protein sequence ID" value="GAX80744.1"/>
    <property type="molecule type" value="Genomic_DNA"/>
</dbReference>
<reference evidence="2 3" key="1">
    <citation type="submission" date="2017-08" db="EMBL/GenBank/DDBJ databases">
        <title>Acidophilic green algal genome provides insights into adaptation to an acidic environment.</title>
        <authorList>
            <person name="Hirooka S."/>
            <person name="Hirose Y."/>
            <person name="Kanesaki Y."/>
            <person name="Higuchi S."/>
            <person name="Fujiwara T."/>
            <person name="Onuma R."/>
            <person name="Era A."/>
            <person name="Ohbayashi R."/>
            <person name="Uzuka A."/>
            <person name="Nozaki H."/>
            <person name="Yoshikawa H."/>
            <person name="Miyagishima S.Y."/>
        </authorList>
    </citation>
    <scope>NUCLEOTIDE SEQUENCE [LARGE SCALE GENOMIC DNA]</scope>
    <source>
        <strain evidence="2 3">NIES-2499</strain>
    </source>
</reference>
<feature type="transmembrane region" description="Helical" evidence="1">
    <location>
        <begin position="311"/>
        <end position="331"/>
    </location>
</feature>
<protein>
    <submittedName>
        <fullName evidence="2">Uncharacterized protein</fullName>
    </submittedName>
</protein>
<feature type="transmembrane region" description="Helical" evidence="1">
    <location>
        <begin position="233"/>
        <end position="253"/>
    </location>
</feature>
<accession>A0A250XCD6</accession>
<name>A0A250XCD6_9CHLO</name>
<feature type="transmembrane region" description="Helical" evidence="1">
    <location>
        <begin position="125"/>
        <end position="142"/>
    </location>
</feature>
<comment type="caution">
    <text evidence="2">The sequence shown here is derived from an EMBL/GenBank/DDBJ whole genome shotgun (WGS) entry which is preliminary data.</text>
</comment>
<keyword evidence="1" id="KW-1133">Transmembrane helix</keyword>